<feature type="compositionally biased region" description="Pro residues" evidence="13">
    <location>
        <begin position="194"/>
        <end position="203"/>
    </location>
</feature>
<comment type="subcellular location">
    <subcellularLocation>
        <location evidence="1">Nucleus</location>
    </subcellularLocation>
</comment>
<dbReference type="PANTHER" id="PTHR16515">
    <property type="entry name" value="PR DOMAIN ZINC FINGER PROTEIN"/>
    <property type="match status" value="1"/>
</dbReference>
<keyword evidence="16" id="KW-1185">Reference proteome</keyword>
<evidence type="ECO:0000256" key="6">
    <source>
        <dbReference type="ARBA" id="ARBA00022833"/>
    </source>
</evidence>
<feature type="compositionally biased region" description="Low complexity" evidence="13">
    <location>
        <begin position="252"/>
        <end position="274"/>
    </location>
</feature>
<keyword evidence="7" id="KW-0805">Transcription regulation</keyword>
<dbReference type="InterPro" id="IPR050331">
    <property type="entry name" value="Zinc_finger"/>
</dbReference>
<evidence type="ECO:0000256" key="13">
    <source>
        <dbReference type="SAM" id="MobiDB-lite"/>
    </source>
</evidence>
<evidence type="ECO:0000313" key="15">
    <source>
        <dbReference type="EMBL" id="EPB84538.1"/>
    </source>
</evidence>
<feature type="domain" description="C2H2-type" evidence="14">
    <location>
        <begin position="90"/>
        <end position="117"/>
    </location>
</feature>
<dbReference type="Gene3D" id="3.30.160.60">
    <property type="entry name" value="Classic Zinc Finger"/>
    <property type="match status" value="3"/>
</dbReference>
<keyword evidence="8" id="KW-0238">DNA-binding</keyword>
<dbReference type="GO" id="GO:1990837">
    <property type="term" value="F:sequence-specific double-stranded DNA binding"/>
    <property type="evidence" value="ECO:0007669"/>
    <property type="project" value="UniProtKB-ARBA"/>
</dbReference>
<evidence type="ECO:0000256" key="4">
    <source>
        <dbReference type="ARBA" id="ARBA00022737"/>
    </source>
</evidence>
<dbReference type="OMA" id="PQINIPH"/>
<reference evidence="16" key="1">
    <citation type="submission" date="2013-05" db="EMBL/GenBank/DDBJ databases">
        <title>The Genome sequence of Mucor circinelloides f. circinelloides 1006PhL.</title>
        <authorList>
            <consortium name="The Broad Institute Genomics Platform"/>
            <person name="Cuomo C."/>
            <person name="Earl A."/>
            <person name="Findley K."/>
            <person name="Lee S.C."/>
            <person name="Walker B."/>
            <person name="Young S."/>
            <person name="Zeng Q."/>
            <person name="Gargeya S."/>
            <person name="Fitzgerald M."/>
            <person name="Haas B."/>
            <person name="Abouelleil A."/>
            <person name="Allen A.W."/>
            <person name="Alvarado L."/>
            <person name="Arachchi H.M."/>
            <person name="Berlin A.M."/>
            <person name="Chapman S.B."/>
            <person name="Gainer-Dewar J."/>
            <person name="Goldberg J."/>
            <person name="Griggs A."/>
            <person name="Gujja S."/>
            <person name="Hansen M."/>
            <person name="Howarth C."/>
            <person name="Imamovic A."/>
            <person name="Ireland A."/>
            <person name="Larimer J."/>
            <person name="McCowan C."/>
            <person name="Murphy C."/>
            <person name="Pearson M."/>
            <person name="Poon T.W."/>
            <person name="Priest M."/>
            <person name="Roberts A."/>
            <person name="Saif S."/>
            <person name="Shea T."/>
            <person name="Sisk P."/>
            <person name="Sykes S."/>
            <person name="Wortman J."/>
            <person name="Nusbaum C."/>
            <person name="Birren B."/>
        </authorList>
    </citation>
    <scope>NUCLEOTIDE SEQUENCE [LARGE SCALE GENOMIC DNA]</scope>
    <source>
        <strain evidence="16">1006PhL</strain>
    </source>
</reference>
<dbReference type="GO" id="GO:0010468">
    <property type="term" value="P:regulation of gene expression"/>
    <property type="evidence" value="ECO:0007669"/>
    <property type="project" value="TreeGrafter"/>
</dbReference>
<feature type="region of interest" description="Disordered" evidence="13">
    <location>
        <begin position="1"/>
        <end position="55"/>
    </location>
</feature>
<dbReference type="FunFam" id="3.30.160.60:FF:000540">
    <property type="entry name" value="zinc finger protein 263 isoform X1"/>
    <property type="match status" value="1"/>
</dbReference>
<dbReference type="SMART" id="SM00355">
    <property type="entry name" value="ZnF_C2H2"/>
    <property type="match status" value="3"/>
</dbReference>
<keyword evidence="3" id="KW-0479">Metal-binding</keyword>
<keyword evidence="9" id="KW-0804">Transcription</keyword>
<evidence type="ECO:0000259" key="14">
    <source>
        <dbReference type="PROSITE" id="PS50157"/>
    </source>
</evidence>
<dbReference type="STRING" id="1220926.S2JPK1"/>
<feature type="compositionally biased region" description="Polar residues" evidence="13">
    <location>
        <begin position="1"/>
        <end position="13"/>
    </location>
</feature>
<feature type="domain" description="C2H2-type" evidence="14">
    <location>
        <begin position="62"/>
        <end position="89"/>
    </location>
</feature>
<feature type="coiled-coil region" evidence="12">
    <location>
        <begin position="290"/>
        <end position="317"/>
    </location>
</feature>
<dbReference type="EMBL" id="KE124036">
    <property type="protein sequence ID" value="EPB84538.1"/>
    <property type="molecule type" value="Genomic_DNA"/>
</dbReference>
<proteinExistence type="inferred from homology"/>
<organism evidence="15 16">
    <name type="scientific">Mucor circinelloides f. circinelloides (strain 1006PhL)</name>
    <name type="common">Mucormycosis agent</name>
    <name type="synonym">Calyptromyces circinelloides</name>
    <dbReference type="NCBI Taxonomy" id="1220926"/>
    <lineage>
        <taxon>Eukaryota</taxon>
        <taxon>Fungi</taxon>
        <taxon>Fungi incertae sedis</taxon>
        <taxon>Mucoromycota</taxon>
        <taxon>Mucoromycotina</taxon>
        <taxon>Mucoromycetes</taxon>
        <taxon>Mucorales</taxon>
        <taxon>Mucorineae</taxon>
        <taxon>Mucoraceae</taxon>
        <taxon>Mucor</taxon>
    </lineage>
</organism>
<dbReference type="eggNOG" id="KOG1721">
    <property type="taxonomic scope" value="Eukaryota"/>
</dbReference>
<feature type="compositionally biased region" description="Polar residues" evidence="13">
    <location>
        <begin position="21"/>
        <end position="41"/>
    </location>
</feature>
<dbReference type="Pfam" id="PF00096">
    <property type="entry name" value="zf-C2H2"/>
    <property type="match status" value="2"/>
</dbReference>
<accession>S2JPK1</accession>
<dbReference type="InterPro" id="IPR036236">
    <property type="entry name" value="Znf_C2H2_sf"/>
</dbReference>
<evidence type="ECO:0000256" key="9">
    <source>
        <dbReference type="ARBA" id="ARBA00023163"/>
    </source>
</evidence>
<dbReference type="PROSITE" id="PS50157">
    <property type="entry name" value="ZINC_FINGER_C2H2_2"/>
    <property type="match status" value="3"/>
</dbReference>
<dbReference type="Proteomes" id="UP000014254">
    <property type="component" value="Unassembled WGS sequence"/>
</dbReference>
<evidence type="ECO:0000256" key="3">
    <source>
        <dbReference type="ARBA" id="ARBA00022723"/>
    </source>
</evidence>
<dbReference type="SUPFAM" id="SSF57667">
    <property type="entry name" value="beta-beta-alpha zinc fingers"/>
    <property type="match status" value="2"/>
</dbReference>
<evidence type="ECO:0000256" key="12">
    <source>
        <dbReference type="SAM" id="Coils"/>
    </source>
</evidence>
<protein>
    <recommendedName>
        <fullName evidence="14">C2H2-type domain-containing protein</fullName>
    </recommendedName>
</protein>
<evidence type="ECO:0000256" key="11">
    <source>
        <dbReference type="PROSITE-ProRule" id="PRU00042"/>
    </source>
</evidence>
<evidence type="ECO:0000256" key="10">
    <source>
        <dbReference type="ARBA" id="ARBA00023242"/>
    </source>
</evidence>
<dbReference type="FunFam" id="3.30.160.60:FF:000303">
    <property type="entry name" value="Zinc finger protein 41"/>
    <property type="match status" value="1"/>
</dbReference>
<evidence type="ECO:0000313" key="16">
    <source>
        <dbReference type="Proteomes" id="UP000014254"/>
    </source>
</evidence>
<keyword evidence="12" id="KW-0175">Coiled coil</keyword>
<evidence type="ECO:0000256" key="8">
    <source>
        <dbReference type="ARBA" id="ARBA00023125"/>
    </source>
</evidence>
<evidence type="ECO:0000256" key="1">
    <source>
        <dbReference type="ARBA" id="ARBA00004123"/>
    </source>
</evidence>
<dbReference type="OrthoDB" id="8922241at2759"/>
<feature type="compositionally biased region" description="Low complexity" evidence="13">
    <location>
        <begin position="204"/>
        <end position="235"/>
    </location>
</feature>
<dbReference type="AlphaFoldDB" id="S2JPK1"/>
<evidence type="ECO:0000256" key="2">
    <source>
        <dbReference type="ARBA" id="ARBA00006991"/>
    </source>
</evidence>
<sequence length="373" mass="41579">MTVQHQNQPTDTWKQPDEKTVSASTTSISSLLNDKPQTATHLPTPKSPHDQDSVKPVVDKPFVCNQCDQSFSRSHNLKSHLATHSPEKPFQCDICNHFFRRQHDLKRHQKLHTGERPYVCACCSRSFARLDALNRHQSAYGGTACNSNNNRNSIAKVVALHLKAGNNANTNNTSSPPQPQRPVIPQINIARPSTQPPSPPPLTSSPTSLDVPSFPTSQQQLNLSLPPLRSNSLSSAGGTSPSLIHYKLNDTSSSSSSPPPFRSWSYPTNSSVSSPPSPQLARTLPSINDHVLLQQQIKHLEHENMALKQELSRANVDKQQMHDLQVENKLLKSLILTQQQDRKRLNDMDETDVAKKVKYESNNDSLKKKCRLE</sequence>
<feature type="domain" description="C2H2-type" evidence="14">
    <location>
        <begin position="118"/>
        <end position="142"/>
    </location>
</feature>
<keyword evidence="5 11" id="KW-0863">Zinc-finger</keyword>
<dbReference type="Pfam" id="PF13912">
    <property type="entry name" value="zf-C2H2_6"/>
    <property type="match status" value="1"/>
</dbReference>
<dbReference type="InParanoid" id="S2JPK1"/>
<dbReference type="InterPro" id="IPR013087">
    <property type="entry name" value="Znf_C2H2_type"/>
</dbReference>
<dbReference type="GO" id="GO:0005634">
    <property type="term" value="C:nucleus"/>
    <property type="evidence" value="ECO:0007669"/>
    <property type="project" value="UniProtKB-SubCell"/>
</dbReference>
<keyword evidence="10" id="KW-0539">Nucleus</keyword>
<dbReference type="PROSITE" id="PS00028">
    <property type="entry name" value="ZINC_FINGER_C2H2_1"/>
    <property type="match status" value="2"/>
</dbReference>
<dbReference type="GO" id="GO:0008270">
    <property type="term" value="F:zinc ion binding"/>
    <property type="evidence" value="ECO:0007669"/>
    <property type="project" value="UniProtKB-KW"/>
</dbReference>
<feature type="region of interest" description="Disordered" evidence="13">
    <location>
        <begin position="189"/>
        <end position="280"/>
    </location>
</feature>
<evidence type="ECO:0000256" key="5">
    <source>
        <dbReference type="ARBA" id="ARBA00022771"/>
    </source>
</evidence>
<keyword evidence="4" id="KW-0677">Repeat</keyword>
<gene>
    <name evidence="15" type="ORF">HMPREF1544_08703</name>
</gene>
<comment type="similarity">
    <text evidence="2">Belongs to the krueppel C2H2-type zinc-finger protein family.</text>
</comment>
<dbReference type="PANTHER" id="PTHR16515:SF66">
    <property type="entry name" value="C2H2-TYPE DOMAIN-CONTAINING PROTEIN"/>
    <property type="match status" value="1"/>
</dbReference>
<name>S2JPK1_MUCC1</name>
<keyword evidence="6" id="KW-0862">Zinc</keyword>
<dbReference type="VEuPathDB" id="FungiDB:HMPREF1544_08703"/>
<evidence type="ECO:0000256" key="7">
    <source>
        <dbReference type="ARBA" id="ARBA00023015"/>
    </source>
</evidence>
<dbReference type="FunFam" id="3.30.160.60:FF:000446">
    <property type="entry name" value="Zinc finger protein"/>
    <property type="match status" value="1"/>
</dbReference>